<evidence type="ECO:0000256" key="3">
    <source>
        <dbReference type="ARBA" id="ARBA00023239"/>
    </source>
</evidence>
<keyword evidence="2" id="KW-0460">Magnesium</keyword>
<evidence type="ECO:0000313" key="5">
    <source>
        <dbReference type="Proteomes" id="UP000237347"/>
    </source>
</evidence>
<accession>A0AAW0J2F1</accession>
<dbReference type="GO" id="GO:0009686">
    <property type="term" value="P:gibberellin biosynthetic process"/>
    <property type="evidence" value="ECO:0007669"/>
    <property type="project" value="TreeGrafter"/>
</dbReference>
<reference evidence="4 5" key="1">
    <citation type="journal article" date="2018" name="Sci. Data">
        <title>The draft genome sequence of cork oak.</title>
        <authorList>
            <person name="Ramos A.M."/>
            <person name="Usie A."/>
            <person name="Barbosa P."/>
            <person name="Barros P.M."/>
            <person name="Capote T."/>
            <person name="Chaves I."/>
            <person name="Simoes F."/>
            <person name="Abreu I."/>
            <person name="Carrasquinho I."/>
            <person name="Faro C."/>
            <person name="Guimaraes J.B."/>
            <person name="Mendonca D."/>
            <person name="Nobrega F."/>
            <person name="Rodrigues L."/>
            <person name="Saibo N.J.M."/>
            <person name="Varela M.C."/>
            <person name="Egas C."/>
            <person name="Matos J."/>
            <person name="Miguel C.M."/>
            <person name="Oliveira M.M."/>
            <person name="Ricardo C.P."/>
            <person name="Goncalves S."/>
        </authorList>
    </citation>
    <scope>NUCLEOTIDE SEQUENCE [LARGE SCALE GENOMIC DNA]</scope>
    <source>
        <strain evidence="5">cv. HL8</strain>
    </source>
</reference>
<dbReference type="GO" id="GO:0010333">
    <property type="term" value="F:terpene synthase activity"/>
    <property type="evidence" value="ECO:0007669"/>
    <property type="project" value="InterPro"/>
</dbReference>
<dbReference type="Proteomes" id="UP000237347">
    <property type="component" value="Unassembled WGS sequence"/>
</dbReference>
<comment type="caution">
    <text evidence="4">The sequence shown here is derived from an EMBL/GenBank/DDBJ whole genome shotgun (WGS) entry which is preliminary data.</text>
</comment>
<sequence>SLVPGSIAASKAKTPVLIFSLFAGLFYIESNIAAATDEKQVSPIEFDIIFPTMIELAKNLDLNIPHGTTNLDDLFQKRELELKRYSSMGMTRIIQSHIWDCIEGTKQRIKKMFNEVELSVSSYDTTWMAMVPCPNSPQAPFFPHCVNWLLDNQLRDGSWGLPNCDPFLVKNALLSALACILPLKQQGVGEEQMNKGNSAIPHT</sequence>
<keyword evidence="5" id="KW-1185">Reference proteome</keyword>
<dbReference type="AlphaFoldDB" id="A0AAW0J2F1"/>
<dbReference type="GO" id="GO:0000287">
    <property type="term" value="F:magnesium ion binding"/>
    <property type="evidence" value="ECO:0007669"/>
    <property type="project" value="TreeGrafter"/>
</dbReference>
<keyword evidence="3" id="KW-0456">Lyase</keyword>
<dbReference type="InterPro" id="IPR008930">
    <property type="entry name" value="Terpenoid_cyclase/PrenylTrfase"/>
</dbReference>
<name>A0AAW0J2F1_QUESU</name>
<comment type="cofactor">
    <cofactor evidence="1">
        <name>Mg(2+)</name>
        <dbReference type="ChEBI" id="CHEBI:18420"/>
    </cofactor>
</comment>
<dbReference type="PANTHER" id="PTHR31739">
    <property type="entry name" value="ENT-COPALYL DIPHOSPHATE SYNTHASE, CHLOROPLASTIC"/>
    <property type="match status" value="1"/>
</dbReference>
<gene>
    <name evidence="4" type="primary">GA2</name>
    <name evidence="4" type="ORF">CFP56_038398</name>
</gene>
<dbReference type="GO" id="GO:0009507">
    <property type="term" value="C:chloroplast"/>
    <property type="evidence" value="ECO:0007669"/>
    <property type="project" value="TreeGrafter"/>
</dbReference>
<evidence type="ECO:0000256" key="1">
    <source>
        <dbReference type="ARBA" id="ARBA00001946"/>
    </source>
</evidence>
<dbReference type="SUPFAM" id="SSF48239">
    <property type="entry name" value="Terpenoid cyclases/Protein prenyltransferases"/>
    <property type="match status" value="1"/>
</dbReference>
<dbReference type="PANTHER" id="PTHR31739:SF3">
    <property type="entry name" value="ENT-KAUR-16-ENE SYNTHASE, CHLOROPLASTIC"/>
    <property type="match status" value="1"/>
</dbReference>
<dbReference type="InterPro" id="IPR050148">
    <property type="entry name" value="Terpene_synthase-like"/>
</dbReference>
<feature type="non-terminal residue" evidence="4">
    <location>
        <position position="1"/>
    </location>
</feature>
<dbReference type="EMBL" id="PKMF04000722">
    <property type="protein sequence ID" value="KAK7820872.1"/>
    <property type="molecule type" value="Genomic_DNA"/>
</dbReference>
<organism evidence="4 5">
    <name type="scientific">Quercus suber</name>
    <name type="common">Cork oak</name>
    <dbReference type="NCBI Taxonomy" id="58331"/>
    <lineage>
        <taxon>Eukaryota</taxon>
        <taxon>Viridiplantae</taxon>
        <taxon>Streptophyta</taxon>
        <taxon>Embryophyta</taxon>
        <taxon>Tracheophyta</taxon>
        <taxon>Spermatophyta</taxon>
        <taxon>Magnoliopsida</taxon>
        <taxon>eudicotyledons</taxon>
        <taxon>Gunneridae</taxon>
        <taxon>Pentapetalae</taxon>
        <taxon>rosids</taxon>
        <taxon>fabids</taxon>
        <taxon>Fagales</taxon>
        <taxon>Fagaceae</taxon>
        <taxon>Quercus</taxon>
    </lineage>
</organism>
<proteinExistence type="predicted"/>
<dbReference type="Gene3D" id="1.50.10.160">
    <property type="match status" value="2"/>
</dbReference>
<evidence type="ECO:0000256" key="2">
    <source>
        <dbReference type="ARBA" id="ARBA00022842"/>
    </source>
</evidence>
<protein>
    <submittedName>
        <fullName evidence="4">Ent-kaur-16-ene synthase</fullName>
    </submittedName>
</protein>
<evidence type="ECO:0000313" key="4">
    <source>
        <dbReference type="EMBL" id="KAK7820872.1"/>
    </source>
</evidence>